<dbReference type="EMBL" id="CAKLPY010000005">
    <property type="protein sequence ID" value="CAH0997697.1"/>
    <property type="molecule type" value="Genomic_DNA"/>
</dbReference>
<sequence length="44" mass="5326">MTTNQQKKVLKTEKKIWVKPEMNKIYLETRESFFNKARLLDPLS</sequence>
<proteinExistence type="predicted"/>
<organism evidence="1 2">
    <name type="scientific">Emticicia aquatica</name>
    <dbReference type="NCBI Taxonomy" id="1681835"/>
    <lineage>
        <taxon>Bacteria</taxon>
        <taxon>Pseudomonadati</taxon>
        <taxon>Bacteroidota</taxon>
        <taxon>Cytophagia</taxon>
        <taxon>Cytophagales</taxon>
        <taxon>Leadbetterellaceae</taxon>
        <taxon>Emticicia</taxon>
    </lineage>
</organism>
<name>A0ABM9AUU1_9BACT</name>
<gene>
    <name evidence="1" type="ORF">EMA8858_03831</name>
</gene>
<dbReference type="Proteomes" id="UP000837932">
    <property type="component" value="Unassembled WGS sequence"/>
</dbReference>
<keyword evidence="2" id="KW-1185">Reference proteome</keyword>
<evidence type="ECO:0000313" key="2">
    <source>
        <dbReference type="Proteomes" id="UP000837932"/>
    </source>
</evidence>
<protein>
    <submittedName>
        <fullName evidence="1">Uncharacterized protein</fullName>
    </submittedName>
</protein>
<evidence type="ECO:0000313" key="1">
    <source>
        <dbReference type="EMBL" id="CAH0997697.1"/>
    </source>
</evidence>
<accession>A0ABM9AUU1</accession>
<reference evidence="1" key="1">
    <citation type="submission" date="2021-12" db="EMBL/GenBank/DDBJ databases">
        <authorList>
            <person name="Rodrigo-Torres L."/>
            <person name="Arahal R. D."/>
            <person name="Lucena T."/>
        </authorList>
    </citation>
    <scope>NUCLEOTIDE SEQUENCE</scope>
    <source>
        <strain evidence="1">CECT 8858</strain>
    </source>
</reference>
<comment type="caution">
    <text evidence="1">The sequence shown here is derived from an EMBL/GenBank/DDBJ whole genome shotgun (WGS) entry which is preliminary data.</text>
</comment>